<sequence length="164" mass="17960">MNAKDVRLEMMRSTVVPGLRTLGWRGSAPHFHLPVASGDLALLSFQATMHTSPTATMFTFEIAHITPERLAERRAQDPSVPARPPAWFGQWAGGWSSRIGALLDPGLDRWWVLRHPEDAPAVAAEVLLLVRDVAMPHLLARSAGSPPPPPYPLDPIPLGDLADW</sequence>
<evidence type="ECO:0000313" key="2">
    <source>
        <dbReference type="Proteomes" id="UP000565724"/>
    </source>
</evidence>
<evidence type="ECO:0008006" key="3">
    <source>
        <dbReference type="Google" id="ProtNLM"/>
    </source>
</evidence>
<protein>
    <recommendedName>
        <fullName evidence="3">DUF4304 domain-containing protein</fullName>
    </recommendedName>
</protein>
<keyword evidence="2" id="KW-1185">Reference proteome</keyword>
<dbReference type="Proteomes" id="UP000565724">
    <property type="component" value="Unassembled WGS sequence"/>
</dbReference>
<organism evidence="1 2">
    <name type="scientific">Cellulomonas humilata</name>
    <dbReference type="NCBI Taxonomy" id="144055"/>
    <lineage>
        <taxon>Bacteria</taxon>
        <taxon>Bacillati</taxon>
        <taxon>Actinomycetota</taxon>
        <taxon>Actinomycetes</taxon>
        <taxon>Micrococcales</taxon>
        <taxon>Cellulomonadaceae</taxon>
        <taxon>Cellulomonas</taxon>
    </lineage>
</organism>
<dbReference type="Pfam" id="PF14137">
    <property type="entry name" value="DUF4304"/>
    <property type="match status" value="1"/>
</dbReference>
<dbReference type="EMBL" id="JABMCI010000066">
    <property type="protein sequence ID" value="NUU18264.1"/>
    <property type="molecule type" value="Genomic_DNA"/>
</dbReference>
<dbReference type="RefSeq" id="WP_175348171.1">
    <property type="nucleotide sequence ID" value="NZ_JABMCI010000066.1"/>
</dbReference>
<reference evidence="1 2" key="1">
    <citation type="submission" date="2020-05" db="EMBL/GenBank/DDBJ databases">
        <title>Genome Sequencing of Type Strains.</title>
        <authorList>
            <person name="Lemaire J.F."/>
            <person name="Inderbitzin P."/>
            <person name="Gregorio O.A."/>
            <person name="Collins S.B."/>
            <person name="Wespe N."/>
            <person name="Knight-Connoni V."/>
        </authorList>
    </citation>
    <scope>NUCLEOTIDE SEQUENCE [LARGE SCALE GENOMIC DNA]</scope>
    <source>
        <strain evidence="1 2">ATCC 25174</strain>
    </source>
</reference>
<proteinExistence type="predicted"/>
<dbReference type="AlphaFoldDB" id="A0A7Y6DYR2"/>
<evidence type="ECO:0000313" key="1">
    <source>
        <dbReference type="EMBL" id="NUU18264.1"/>
    </source>
</evidence>
<name>A0A7Y6DYR2_9CELL</name>
<dbReference type="InterPro" id="IPR025412">
    <property type="entry name" value="DUF4304"/>
</dbReference>
<accession>A0A7Y6DYR2</accession>
<comment type="caution">
    <text evidence="1">The sequence shown here is derived from an EMBL/GenBank/DDBJ whole genome shotgun (WGS) entry which is preliminary data.</text>
</comment>
<gene>
    <name evidence="1" type="ORF">HP550_13485</name>
</gene>